<feature type="binding site" evidence="14">
    <location>
        <begin position="77"/>
        <end position="79"/>
    </location>
    <ligand>
        <name>FMN</name>
        <dbReference type="ChEBI" id="CHEBI:58210"/>
    </ligand>
</feature>
<dbReference type="GO" id="GO:0042742">
    <property type="term" value="P:defense response to bacterium"/>
    <property type="evidence" value="ECO:0007669"/>
    <property type="project" value="UniProtKB-ARBA"/>
</dbReference>
<feature type="binding site" evidence="14">
    <location>
        <begin position="306"/>
        <end position="307"/>
    </location>
    <ligand>
        <name>FMN</name>
        <dbReference type="ChEBI" id="CHEBI:58210"/>
    </ligand>
</feature>
<keyword evidence="7 14" id="KW-0288">FMN</keyword>
<dbReference type="InterPro" id="IPR037396">
    <property type="entry name" value="FMN_HAD"/>
</dbReference>
<dbReference type="PIRSF" id="PIRSF000138">
    <property type="entry name" value="Al-hdrx_acd_dh"/>
    <property type="match status" value="1"/>
</dbReference>
<comment type="subcellular location">
    <subcellularLocation>
        <location evidence="2">Peroxisome</location>
    </subcellularLocation>
</comment>
<dbReference type="EMBL" id="PSQE01000008">
    <property type="protein sequence ID" value="RHN42399.1"/>
    <property type="molecule type" value="Genomic_DNA"/>
</dbReference>
<evidence type="ECO:0000256" key="14">
    <source>
        <dbReference type="PIRSR" id="PIRSR000138-2"/>
    </source>
</evidence>
<evidence type="ECO:0000256" key="8">
    <source>
        <dbReference type="ARBA" id="ARBA00023002"/>
    </source>
</evidence>
<dbReference type="Gene3D" id="3.20.20.70">
    <property type="entry name" value="Aldolase class I"/>
    <property type="match status" value="1"/>
</dbReference>
<feature type="binding site" evidence="14">
    <location>
        <position position="252"/>
    </location>
    <ligand>
        <name>glyoxylate</name>
        <dbReference type="ChEBI" id="CHEBI:36655"/>
    </ligand>
</feature>
<dbReference type="GO" id="GO:0005777">
    <property type="term" value="C:peroxisome"/>
    <property type="evidence" value="ECO:0007669"/>
    <property type="project" value="UniProtKB-SubCell"/>
</dbReference>
<dbReference type="InterPro" id="IPR008259">
    <property type="entry name" value="FMN_hydac_DH_AS"/>
</dbReference>
<feature type="binding site" evidence="14">
    <location>
        <position position="228"/>
    </location>
    <ligand>
        <name>FMN</name>
        <dbReference type="ChEBI" id="CHEBI:58210"/>
    </ligand>
</feature>
<dbReference type="PROSITE" id="PS00557">
    <property type="entry name" value="FMN_HYDROXY_ACID_DH_1"/>
    <property type="match status" value="1"/>
</dbReference>
<evidence type="ECO:0000256" key="5">
    <source>
        <dbReference type="ARBA" id="ARBA00022594"/>
    </source>
</evidence>
<proteinExistence type="inferred from homology"/>
<gene>
    <name evidence="16" type="ORF">MtrunA17_Chr8g0376471</name>
</gene>
<evidence type="ECO:0000313" key="16">
    <source>
        <dbReference type="EMBL" id="RHN42399.1"/>
    </source>
</evidence>
<keyword evidence="8 16" id="KW-0560">Oxidoreductase</keyword>
<keyword evidence="9" id="KW-0576">Peroxisome</keyword>
<dbReference type="Gramene" id="rna48836">
    <property type="protein sequence ID" value="RHN42399.1"/>
    <property type="gene ID" value="gene48836"/>
</dbReference>
<feature type="domain" description="FMN hydroxy acid dehydrogenase" evidence="15">
    <location>
        <begin position="1"/>
        <end position="357"/>
    </location>
</feature>
<feature type="binding site" evidence="14">
    <location>
        <position position="155"/>
    </location>
    <ligand>
        <name>FMN</name>
        <dbReference type="ChEBI" id="CHEBI:58210"/>
    </ligand>
</feature>
<evidence type="ECO:0000256" key="13">
    <source>
        <dbReference type="PIRSR" id="PIRSR000138-1"/>
    </source>
</evidence>
<sequence>MNVTNVNEYEAIAKEKLSKQFYDYFATGAEDQWTLKENRNAFSRILFRPRILIDVSKIDLRTTVLGLNISMPIMISPTAAQKMAHPEGEYATARAASAAGTIMTLSSWATSSVEEVASTGPGIRFLQIYLLKDRSMVTQLIRRAENAGFKAIVLTADSPVLGRKEAILKSRFTLPSYMRMKNFEDMDLEKLAKHSGDNSAVNGQCDQSLTWKDVKWLQTITSLPIIVKGVLTAEDTRLAMQAGVAGIIVSNHGGRQLDFVPATIMALEEVVQAAEGRVPVFMDGGVRRGTDVFKALALGASGVFIGRPVVFSLAADGEAGVRNVLKMLHNELEINMALCGCRSLKDITRDHVVTEWDRPRISPRL</sequence>
<evidence type="ECO:0000256" key="4">
    <source>
        <dbReference type="ARBA" id="ARBA00013087"/>
    </source>
</evidence>
<evidence type="ECO:0000256" key="9">
    <source>
        <dbReference type="ARBA" id="ARBA00023140"/>
    </source>
</evidence>
<comment type="cofactor">
    <cofactor evidence="1">
        <name>FMN</name>
        <dbReference type="ChEBI" id="CHEBI:58210"/>
    </cofactor>
</comment>
<dbReference type="SMART" id="SM01240">
    <property type="entry name" value="IMPDH"/>
    <property type="match status" value="1"/>
</dbReference>
<evidence type="ECO:0000256" key="2">
    <source>
        <dbReference type="ARBA" id="ARBA00004275"/>
    </source>
</evidence>
<dbReference type="GO" id="GO:0050665">
    <property type="term" value="P:hydrogen peroxide biosynthetic process"/>
    <property type="evidence" value="ECO:0007669"/>
    <property type="project" value="UniProtKB-ARBA"/>
</dbReference>
<evidence type="ECO:0000256" key="11">
    <source>
        <dbReference type="ARBA" id="ARBA00024042"/>
    </source>
</evidence>
<name>A0A396GMM9_MEDTR</name>
<accession>A0A396GMM9</accession>
<protein>
    <recommendedName>
        <fullName evidence="4">(S)-2-hydroxy-acid oxidase</fullName>
        <ecNumber evidence="4">1.1.3.15</ecNumber>
    </recommendedName>
</protein>
<feature type="binding site" evidence="14">
    <location>
        <position position="106"/>
    </location>
    <ligand>
        <name>FMN</name>
        <dbReference type="ChEBI" id="CHEBI:58210"/>
    </ligand>
</feature>
<comment type="catalytic activity">
    <reaction evidence="12">
        <text>glycolate + O2 = glyoxylate + H2O2</text>
        <dbReference type="Rhea" id="RHEA:25311"/>
        <dbReference type="ChEBI" id="CHEBI:15379"/>
        <dbReference type="ChEBI" id="CHEBI:16240"/>
        <dbReference type="ChEBI" id="CHEBI:29805"/>
        <dbReference type="ChEBI" id="CHEBI:36655"/>
        <dbReference type="EC" id="1.1.3.15"/>
    </reaction>
    <physiologicalReaction direction="left-to-right" evidence="12">
        <dbReference type="Rhea" id="RHEA:25312"/>
    </physiologicalReaction>
</comment>
<dbReference type="PANTHER" id="PTHR10578">
    <property type="entry name" value="S -2-HYDROXY-ACID OXIDASE-RELATED"/>
    <property type="match status" value="1"/>
</dbReference>
<evidence type="ECO:0000256" key="3">
    <source>
        <dbReference type="ARBA" id="ARBA00004923"/>
    </source>
</evidence>
<dbReference type="AlphaFoldDB" id="A0A396GMM9"/>
<feature type="binding site" evidence="14">
    <location>
        <position position="127"/>
    </location>
    <ligand>
        <name>FMN</name>
        <dbReference type="ChEBI" id="CHEBI:58210"/>
    </ligand>
</feature>
<reference evidence="17" key="1">
    <citation type="journal article" date="2018" name="Nat. Plants">
        <title>Whole-genome landscape of Medicago truncatula symbiotic genes.</title>
        <authorList>
            <person name="Pecrix Y."/>
            <person name="Staton S.E."/>
            <person name="Sallet E."/>
            <person name="Lelandais-Briere C."/>
            <person name="Moreau S."/>
            <person name="Carrere S."/>
            <person name="Blein T."/>
            <person name="Jardinaud M.F."/>
            <person name="Latrasse D."/>
            <person name="Zouine M."/>
            <person name="Zahm M."/>
            <person name="Kreplak J."/>
            <person name="Mayjonade B."/>
            <person name="Satge C."/>
            <person name="Perez M."/>
            <person name="Cauet S."/>
            <person name="Marande W."/>
            <person name="Chantry-Darmon C."/>
            <person name="Lopez-Roques C."/>
            <person name="Bouchez O."/>
            <person name="Berard A."/>
            <person name="Debelle F."/>
            <person name="Munos S."/>
            <person name="Bendahmane A."/>
            <person name="Berges H."/>
            <person name="Niebel A."/>
            <person name="Buitink J."/>
            <person name="Frugier F."/>
            <person name="Benhamed M."/>
            <person name="Crespi M."/>
            <person name="Gouzy J."/>
            <person name="Gamas P."/>
        </authorList>
    </citation>
    <scope>NUCLEOTIDE SEQUENCE [LARGE SCALE GENOMIC DNA]</scope>
    <source>
        <strain evidence="17">cv. Jemalong A17</strain>
    </source>
</reference>
<evidence type="ECO:0000313" key="17">
    <source>
        <dbReference type="Proteomes" id="UP000265566"/>
    </source>
</evidence>
<keyword evidence="10" id="KW-0601">Photorespiration</keyword>
<comment type="pathway">
    <text evidence="3">Photosynthesis; photorespiration; glycine from 2-phosphoglycolate: step 2/3.</text>
</comment>
<feature type="binding site" evidence="14">
    <location>
        <position position="24"/>
    </location>
    <ligand>
        <name>glyoxylate</name>
        <dbReference type="ChEBI" id="CHEBI:36655"/>
    </ligand>
</feature>
<evidence type="ECO:0000256" key="1">
    <source>
        <dbReference type="ARBA" id="ARBA00001917"/>
    </source>
</evidence>
<evidence type="ECO:0000256" key="6">
    <source>
        <dbReference type="ARBA" id="ARBA00022630"/>
    </source>
</evidence>
<dbReference type="FunFam" id="3.20.20.70:FF:000063">
    <property type="entry name" value="peroxisomal (S)-2-hydroxy-acid oxidase GLO1"/>
    <property type="match status" value="1"/>
</dbReference>
<comment type="similarity">
    <text evidence="11">Belongs to the FMN-dependent alpha-hydroxy acid dehydrogenase family.</text>
</comment>
<dbReference type="EC" id="1.1.3.15" evidence="4"/>
<dbReference type="InterPro" id="IPR000262">
    <property type="entry name" value="FMN-dep_DH"/>
</dbReference>
<dbReference type="GO" id="GO:0009854">
    <property type="term" value="P:oxidative photosynthetic carbon pathway"/>
    <property type="evidence" value="ECO:0007669"/>
    <property type="project" value="UniProtKB-KW"/>
</dbReference>
<dbReference type="GO" id="GO:0010181">
    <property type="term" value="F:FMN binding"/>
    <property type="evidence" value="ECO:0007669"/>
    <property type="project" value="InterPro"/>
</dbReference>
<evidence type="ECO:0000256" key="12">
    <source>
        <dbReference type="ARBA" id="ARBA00036241"/>
    </source>
</evidence>
<dbReference type="PROSITE" id="PS51349">
    <property type="entry name" value="FMN_HYDROXY_ACID_DH_2"/>
    <property type="match status" value="1"/>
</dbReference>
<evidence type="ECO:0000256" key="7">
    <source>
        <dbReference type="ARBA" id="ARBA00022643"/>
    </source>
</evidence>
<keyword evidence="5" id="KW-0323">Glycolate pathway</keyword>
<dbReference type="OrthoDB" id="25826at2759"/>
<dbReference type="Pfam" id="PF01070">
    <property type="entry name" value="FMN_dh"/>
    <property type="match status" value="1"/>
</dbReference>
<dbReference type="InterPro" id="IPR013785">
    <property type="entry name" value="Aldolase_TIM"/>
</dbReference>
<dbReference type="GO" id="GO:0003973">
    <property type="term" value="F:(S)-2-hydroxy-acid oxidase activity"/>
    <property type="evidence" value="ECO:0007669"/>
    <property type="project" value="UniProtKB-EC"/>
</dbReference>
<evidence type="ECO:0000259" key="15">
    <source>
        <dbReference type="PROSITE" id="PS51349"/>
    </source>
</evidence>
<dbReference type="PANTHER" id="PTHR10578:SF107">
    <property type="entry name" value="2-HYDROXYACID OXIDASE 1"/>
    <property type="match status" value="1"/>
</dbReference>
<keyword evidence="6 14" id="KW-0285">Flavoprotein</keyword>
<feature type="active site" description="Proton acceptor" evidence="13">
    <location>
        <position position="252"/>
    </location>
</feature>
<dbReference type="SUPFAM" id="SSF51395">
    <property type="entry name" value="FMN-linked oxidoreductases"/>
    <property type="match status" value="1"/>
</dbReference>
<feature type="binding site" evidence="14">
    <location>
        <position position="129"/>
    </location>
    <ligand>
        <name>glyoxylate</name>
        <dbReference type="ChEBI" id="CHEBI:36655"/>
    </ligand>
</feature>
<feature type="binding site" evidence="14">
    <location>
        <position position="250"/>
    </location>
    <ligand>
        <name>FMN</name>
        <dbReference type="ChEBI" id="CHEBI:58210"/>
    </ligand>
</feature>
<dbReference type="InterPro" id="IPR012133">
    <property type="entry name" value="Alpha-hydoxy_acid_DH_FMN"/>
</dbReference>
<dbReference type="CDD" id="cd02809">
    <property type="entry name" value="alpha_hydroxyacid_oxid_FMN"/>
    <property type="match status" value="1"/>
</dbReference>
<feature type="binding site" evidence="14">
    <location>
        <begin position="283"/>
        <end position="287"/>
    </location>
    <ligand>
        <name>FMN</name>
        <dbReference type="ChEBI" id="CHEBI:58210"/>
    </ligand>
</feature>
<organism evidence="16 17">
    <name type="scientific">Medicago truncatula</name>
    <name type="common">Barrel medic</name>
    <name type="synonym">Medicago tribuloides</name>
    <dbReference type="NCBI Taxonomy" id="3880"/>
    <lineage>
        <taxon>Eukaryota</taxon>
        <taxon>Viridiplantae</taxon>
        <taxon>Streptophyta</taxon>
        <taxon>Embryophyta</taxon>
        <taxon>Tracheophyta</taxon>
        <taxon>Spermatophyta</taxon>
        <taxon>Magnoliopsida</taxon>
        <taxon>eudicotyledons</taxon>
        <taxon>Gunneridae</taxon>
        <taxon>Pentapetalae</taxon>
        <taxon>rosids</taxon>
        <taxon>fabids</taxon>
        <taxon>Fabales</taxon>
        <taxon>Fabaceae</taxon>
        <taxon>Papilionoideae</taxon>
        <taxon>50 kb inversion clade</taxon>
        <taxon>NPAAA clade</taxon>
        <taxon>Hologalegina</taxon>
        <taxon>IRL clade</taxon>
        <taxon>Trifolieae</taxon>
        <taxon>Medicago</taxon>
    </lineage>
</organism>
<feature type="binding site" evidence="14">
    <location>
        <position position="255"/>
    </location>
    <ligand>
        <name>glyoxylate</name>
        <dbReference type="ChEBI" id="CHEBI:36655"/>
    </ligand>
</feature>
<comment type="caution">
    <text evidence="16">The sequence shown here is derived from an EMBL/GenBank/DDBJ whole genome shotgun (WGS) entry which is preliminary data.</text>
</comment>
<dbReference type="Proteomes" id="UP000265566">
    <property type="component" value="Chromosome 8"/>
</dbReference>
<evidence type="ECO:0000256" key="10">
    <source>
        <dbReference type="ARBA" id="ARBA00023238"/>
    </source>
</evidence>